<dbReference type="GO" id="GO:0046872">
    <property type="term" value="F:metal ion binding"/>
    <property type="evidence" value="ECO:0007669"/>
    <property type="project" value="UniProtKB-KW"/>
</dbReference>
<evidence type="ECO:0000256" key="5">
    <source>
        <dbReference type="ARBA" id="ARBA00022692"/>
    </source>
</evidence>
<evidence type="ECO:0000256" key="3">
    <source>
        <dbReference type="ARBA" id="ARBA00022475"/>
    </source>
</evidence>
<feature type="domain" description="Cytochrome c" evidence="12">
    <location>
        <begin position="72"/>
        <end position="170"/>
    </location>
</feature>
<evidence type="ECO:0000256" key="6">
    <source>
        <dbReference type="ARBA" id="ARBA00022723"/>
    </source>
</evidence>
<name>A0A8J6YTH8_9RHOB</name>
<keyword evidence="3" id="KW-1003">Cell membrane</keyword>
<keyword evidence="10" id="KW-0472">Membrane</keyword>
<evidence type="ECO:0000313" key="13">
    <source>
        <dbReference type="EMBL" id="MBE3637222.1"/>
    </source>
</evidence>
<keyword evidence="8" id="KW-1133">Transmembrane helix</keyword>
<dbReference type="SUPFAM" id="SSF46626">
    <property type="entry name" value="Cytochrome c"/>
    <property type="match status" value="1"/>
</dbReference>
<sequence length="170" mass="17760">MFDTMTFTKVAAGLCGTFLVFLLGGWAGELLYHTGGGHGAEGEQAYVIDTGAEEGDAAPEEQVDFATLLASADPASGERVYAKCRACHKLDGTNGTGPHLDGVVGRAIGGVEGFAYSDALAGHGGDWTPEALDHWLENPKGYIPGNKMAFAGLKKIEDRADLVAYLQSVP</sequence>
<dbReference type="Pfam" id="PF00034">
    <property type="entry name" value="Cytochrom_C"/>
    <property type="match status" value="1"/>
</dbReference>
<evidence type="ECO:0000256" key="9">
    <source>
        <dbReference type="ARBA" id="ARBA00023004"/>
    </source>
</evidence>
<evidence type="ECO:0000256" key="4">
    <source>
        <dbReference type="ARBA" id="ARBA00022617"/>
    </source>
</evidence>
<keyword evidence="2" id="KW-0813">Transport</keyword>
<dbReference type="InterPro" id="IPR036909">
    <property type="entry name" value="Cyt_c-like_dom_sf"/>
</dbReference>
<dbReference type="FunFam" id="1.10.760.10:FF:000026">
    <property type="entry name" value="Cytochrome C, membrane-bound"/>
    <property type="match status" value="1"/>
</dbReference>
<dbReference type="GO" id="GO:0005886">
    <property type="term" value="C:plasma membrane"/>
    <property type="evidence" value="ECO:0007669"/>
    <property type="project" value="UniProtKB-SubCell"/>
</dbReference>
<keyword evidence="6 11" id="KW-0479">Metal-binding</keyword>
<keyword evidence="7" id="KW-0249">Electron transport</keyword>
<evidence type="ECO:0000256" key="7">
    <source>
        <dbReference type="ARBA" id="ARBA00022982"/>
    </source>
</evidence>
<evidence type="ECO:0000313" key="14">
    <source>
        <dbReference type="Proteomes" id="UP000609121"/>
    </source>
</evidence>
<dbReference type="GO" id="GO:0009055">
    <property type="term" value="F:electron transfer activity"/>
    <property type="evidence" value="ECO:0007669"/>
    <property type="project" value="InterPro"/>
</dbReference>
<comment type="subcellular location">
    <subcellularLocation>
        <location evidence="1">Cell membrane</location>
        <topology evidence="1">Single-pass membrane protein</topology>
    </subcellularLocation>
</comment>
<organism evidence="13 14">
    <name type="scientific">Mangrovicoccus algicola</name>
    <dbReference type="NCBI Taxonomy" id="2771008"/>
    <lineage>
        <taxon>Bacteria</taxon>
        <taxon>Pseudomonadati</taxon>
        <taxon>Pseudomonadota</taxon>
        <taxon>Alphaproteobacteria</taxon>
        <taxon>Rhodobacterales</taxon>
        <taxon>Paracoccaceae</taxon>
        <taxon>Mangrovicoccus</taxon>
    </lineage>
</organism>
<keyword evidence="5" id="KW-0812">Transmembrane</keyword>
<dbReference type="EMBL" id="JACVXA010000006">
    <property type="protein sequence ID" value="MBE3637222.1"/>
    <property type="molecule type" value="Genomic_DNA"/>
</dbReference>
<dbReference type="PRINTS" id="PR00604">
    <property type="entry name" value="CYTCHRMECIAB"/>
</dbReference>
<dbReference type="AlphaFoldDB" id="A0A8J6YTH8"/>
<keyword evidence="14" id="KW-1185">Reference proteome</keyword>
<keyword evidence="4 11" id="KW-0349">Heme</keyword>
<dbReference type="PROSITE" id="PS51007">
    <property type="entry name" value="CYTC"/>
    <property type="match status" value="1"/>
</dbReference>
<dbReference type="GO" id="GO:0020037">
    <property type="term" value="F:heme binding"/>
    <property type="evidence" value="ECO:0007669"/>
    <property type="project" value="InterPro"/>
</dbReference>
<reference evidence="13" key="1">
    <citation type="submission" date="2020-09" db="EMBL/GenBank/DDBJ databases">
        <title>A novel bacterium of genus Mangrovicoccus, isolated from South China Sea.</title>
        <authorList>
            <person name="Huang H."/>
            <person name="Mo K."/>
            <person name="Hu Y."/>
        </authorList>
    </citation>
    <scope>NUCLEOTIDE SEQUENCE</scope>
    <source>
        <strain evidence="13">HB182678</strain>
    </source>
</reference>
<dbReference type="RefSeq" id="WP_193179580.1">
    <property type="nucleotide sequence ID" value="NZ_JACVXA010000006.1"/>
</dbReference>
<evidence type="ECO:0000256" key="1">
    <source>
        <dbReference type="ARBA" id="ARBA00004162"/>
    </source>
</evidence>
<gene>
    <name evidence="13" type="ORF">ICN82_03285</name>
</gene>
<evidence type="ECO:0000259" key="12">
    <source>
        <dbReference type="PROSITE" id="PS51007"/>
    </source>
</evidence>
<accession>A0A8J6YTH8</accession>
<protein>
    <submittedName>
        <fullName evidence="13">Cytochrome c family protein</fullName>
    </submittedName>
</protein>
<proteinExistence type="predicted"/>
<evidence type="ECO:0000256" key="11">
    <source>
        <dbReference type="PROSITE-ProRule" id="PRU00433"/>
    </source>
</evidence>
<dbReference type="InterPro" id="IPR009056">
    <property type="entry name" value="Cyt_c-like_dom"/>
</dbReference>
<keyword evidence="9 11" id="KW-0408">Iron</keyword>
<comment type="caution">
    <text evidence="13">The sequence shown here is derived from an EMBL/GenBank/DDBJ whole genome shotgun (WGS) entry which is preliminary data.</text>
</comment>
<dbReference type="PANTHER" id="PTHR11961">
    <property type="entry name" value="CYTOCHROME C"/>
    <property type="match status" value="1"/>
</dbReference>
<dbReference type="Proteomes" id="UP000609121">
    <property type="component" value="Unassembled WGS sequence"/>
</dbReference>
<dbReference type="InterPro" id="IPR002327">
    <property type="entry name" value="Cyt_c_1A/1B"/>
</dbReference>
<dbReference type="Gene3D" id="1.10.760.10">
    <property type="entry name" value="Cytochrome c-like domain"/>
    <property type="match status" value="1"/>
</dbReference>
<evidence type="ECO:0000256" key="10">
    <source>
        <dbReference type="ARBA" id="ARBA00023136"/>
    </source>
</evidence>
<evidence type="ECO:0000256" key="2">
    <source>
        <dbReference type="ARBA" id="ARBA00022448"/>
    </source>
</evidence>
<evidence type="ECO:0000256" key="8">
    <source>
        <dbReference type="ARBA" id="ARBA00022989"/>
    </source>
</evidence>